<dbReference type="Pfam" id="PF12697">
    <property type="entry name" value="Abhydrolase_6"/>
    <property type="match status" value="1"/>
</dbReference>
<dbReference type="InterPro" id="IPR000073">
    <property type="entry name" value="AB_hydrolase_1"/>
</dbReference>
<reference evidence="2 3" key="1">
    <citation type="journal article" date="2015" name="Sci. Rep.">
        <title>Chromosome-level genome map provides insights into diverse defense mechanisms in the medicinal fungus Ganoderma sinense.</title>
        <authorList>
            <person name="Zhu Y."/>
            <person name="Xu J."/>
            <person name="Sun C."/>
            <person name="Zhou S."/>
            <person name="Xu H."/>
            <person name="Nelson D.R."/>
            <person name="Qian J."/>
            <person name="Song J."/>
            <person name="Luo H."/>
            <person name="Xiang L."/>
            <person name="Li Y."/>
            <person name="Xu Z."/>
            <person name="Ji A."/>
            <person name="Wang L."/>
            <person name="Lu S."/>
            <person name="Hayward A."/>
            <person name="Sun W."/>
            <person name="Li X."/>
            <person name="Schwartz D.C."/>
            <person name="Wang Y."/>
            <person name="Chen S."/>
        </authorList>
    </citation>
    <scope>NUCLEOTIDE SEQUENCE [LARGE SCALE GENOMIC DNA]</scope>
    <source>
        <strain evidence="2 3">ZZ0214-1</strain>
    </source>
</reference>
<evidence type="ECO:0000259" key="1">
    <source>
        <dbReference type="Pfam" id="PF12697"/>
    </source>
</evidence>
<organism evidence="2 3">
    <name type="scientific">Ganoderma sinense ZZ0214-1</name>
    <dbReference type="NCBI Taxonomy" id="1077348"/>
    <lineage>
        <taxon>Eukaryota</taxon>
        <taxon>Fungi</taxon>
        <taxon>Dikarya</taxon>
        <taxon>Basidiomycota</taxon>
        <taxon>Agaricomycotina</taxon>
        <taxon>Agaricomycetes</taxon>
        <taxon>Polyporales</taxon>
        <taxon>Polyporaceae</taxon>
        <taxon>Ganoderma</taxon>
    </lineage>
</organism>
<accession>A0A2G8SKW5</accession>
<comment type="caution">
    <text evidence="2">The sequence shown here is derived from an EMBL/GenBank/DDBJ whole genome shotgun (WGS) entry which is preliminary data.</text>
</comment>
<dbReference type="Gene3D" id="3.40.50.1820">
    <property type="entry name" value="alpha/beta hydrolase"/>
    <property type="match status" value="1"/>
</dbReference>
<evidence type="ECO:0000313" key="2">
    <source>
        <dbReference type="EMBL" id="PIL34405.1"/>
    </source>
</evidence>
<evidence type="ECO:0000313" key="3">
    <source>
        <dbReference type="Proteomes" id="UP000230002"/>
    </source>
</evidence>
<gene>
    <name evidence="2" type="ORF">GSI_03180</name>
</gene>
<keyword evidence="3" id="KW-1185">Reference proteome</keyword>
<dbReference type="InterPro" id="IPR029058">
    <property type="entry name" value="AB_hydrolase_fold"/>
</dbReference>
<dbReference type="EMBL" id="AYKW01000005">
    <property type="protein sequence ID" value="PIL34405.1"/>
    <property type="molecule type" value="Genomic_DNA"/>
</dbReference>
<dbReference type="AlphaFoldDB" id="A0A2G8SKW5"/>
<sequence length="356" mass="38389">MQSSTGFHIFLDSGPPGGSADYTTIVIIHGLGWHSGVFTKLIPLAHAHNARVVLVNRRDYRGAAPYSLAERTHLFTTAAEALTDGTAACPKVVSIMKEEAIDVSRLLTHFISDNRVPLARPHANSGGIVLVGWSLGTAWMTALLAHGAPRHANAVDLTEYVRRIVFYDPPHLALGFSPPEGVYFPFVNPAIPPEDLVEAFCVWVTGVVTHGETCTADTLDLGEPPASLPSTFRNLTAEERCSVVDPVPADPRGGSDTTLMNAALFSGAFAVLREEALRVRAPGDGLGGWDAVEVRHVWCDASPWPMPWAATCLREDVAGKRKAGGSVRDLAFTRLRGANHLAHWEEPGRVLQAFLE</sequence>
<feature type="domain" description="AB hydrolase-1" evidence="1">
    <location>
        <begin position="25"/>
        <end position="352"/>
    </location>
</feature>
<dbReference type="SUPFAM" id="SSF53474">
    <property type="entry name" value="alpha/beta-Hydrolases"/>
    <property type="match status" value="1"/>
</dbReference>
<dbReference type="OrthoDB" id="5311491at2759"/>
<name>A0A2G8SKW5_9APHY</name>
<protein>
    <recommendedName>
        <fullName evidence="1">AB hydrolase-1 domain-containing protein</fullName>
    </recommendedName>
</protein>
<proteinExistence type="predicted"/>
<dbReference type="Proteomes" id="UP000230002">
    <property type="component" value="Unassembled WGS sequence"/>
</dbReference>